<accession>A0A066UM67</accession>
<dbReference type="Proteomes" id="UP000035860">
    <property type="component" value="Unassembled WGS sequence"/>
</dbReference>
<dbReference type="SUPFAM" id="SSF48019">
    <property type="entry name" value="post-AAA+ oligomerization domain-like"/>
    <property type="match status" value="1"/>
</dbReference>
<keyword evidence="10" id="KW-1185">Reference proteome</keyword>
<keyword evidence="4" id="KW-0239">DNA-directed DNA polymerase</keyword>
<dbReference type="GO" id="GO:0009360">
    <property type="term" value="C:DNA polymerase III complex"/>
    <property type="evidence" value="ECO:0007669"/>
    <property type="project" value="UniProtKB-UniRule"/>
</dbReference>
<dbReference type="InterPro" id="IPR008921">
    <property type="entry name" value="DNA_pol3_clamp-load_cplx_C"/>
</dbReference>
<dbReference type="EMBL" id="AOMT01000022">
    <property type="protein sequence ID" value="KDN25239.1"/>
    <property type="molecule type" value="Genomic_DNA"/>
</dbReference>
<dbReference type="EC" id="2.7.7.7" evidence="7"/>
<sequence length="339" mass="38048">MQQRFIPLYEQLRGADPASSQPIQGFWLIHSDEPLISQWIIDACRPIWQAHEQTIKRIELTSAKSWTNVIAELDSLSLFGDASAIIVSGNHKPDKDTLDALARIAPDTLHHLLWQTPKQDKKSLSTKAIKLFDQLGLIIDGNIYDERMRGELLRMQARHIGVTLNADAWQMLMMHTEHNLLTAHQNLWRLSLLCPNAIIDIDMLTTCLVDGAEFSVFDLSDTVLAGNTTKALQILNHLKNTDIAPSIILWALAKDARLILQIQAGKNPSNLGIWRNKISSYTNAARRSPTLTSQSWLSAIYDIDTTIKGVNDANVWHLLQQLVLSLCGTPMRSNQLTTP</sequence>
<dbReference type="RefSeq" id="WP_036365163.1">
    <property type="nucleotide sequence ID" value="NZ_AOMT01000022.1"/>
</dbReference>
<dbReference type="OrthoDB" id="9770982at2"/>
<dbReference type="NCBIfam" id="TIGR01128">
    <property type="entry name" value="holA"/>
    <property type="match status" value="1"/>
</dbReference>
<dbReference type="InterPro" id="IPR048466">
    <property type="entry name" value="DNA_pol3_delta-like_C"/>
</dbReference>
<dbReference type="GO" id="GO:0003887">
    <property type="term" value="F:DNA-directed DNA polymerase activity"/>
    <property type="evidence" value="ECO:0007669"/>
    <property type="project" value="UniProtKB-UniRule"/>
</dbReference>
<reference evidence="9 10" key="1">
    <citation type="journal article" date="2014" name="Genome Announc.">
        <title>Draft Genome Sequence of Moraxella bovoculi Strain 237T (ATCC BAA-1259T) Isolated from a Calf with Infectious Bovine Keratoconjunctivitis.</title>
        <authorList>
            <person name="Calcutt M.J."/>
            <person name="Foecking M.F."/>
            <person name="Martin N.T."/>
            <person name="Mhlanga-Mutangadura T."/>
            <person name="Reilly T.J."/>
        </authorList>
    </citation>
    <scope>NUCLEOTIDE SEQUENCE [LARGE SCALE GENOMIC DNA]</scope>
    <source>
        <strain evidence="9 10">237</strain>
    </source>
</reference>
<evidence type="ECO:0000313" key="10">
    <source>
        <dbReference type="Proteomes" id="UP000035860"/>
    </source>
</evidence>
<evidence type="ECO:0000256" key="3">
    <source>
        <dbReference type="ARBA" id="ARBA00022705"/>
    </source>
</evidence>
<dbReference type="GO" id="GO:0006261">
    <property type="term" value="P:DNA-templated DNA replication"/>
    <property type="evidence" value="ECO:0007669"/>
    <property type="project" value="TreeGrafter"/>
</dbReference>
<evidence type="ECO:0000256" key="4">
    <source>
        <dbReference type="ARBA" id="ARBA00022932"/>
    </source>
</evidence>
<evidence type="ECO:0000256" key="7">
    <source>
        <dbReference type="NCBIfam" id="TIGR01128"/>
    </source>
</evidence>
<organism evidence="9 10">
    <name type="scientific">Moraxella bovoculi 237</name>
    <dbReference type="NCBI Taxonomy" id="743974"/>
    <lineage>
        <taxon>Bacteria</taxon>
        <taxon>Pseudomonadati</taxon>
        <taxon>Pseudomonadota</taxon>
        <taxon>Gammaproteobacteria</taxon>
        <taxon>Moraxellales</taxon>
        <taxon>Moraxellaceae</taxon>
        <taxon>Moraxella</taxon>
    </lineage>
</organism>
<dbReference type="AlphaFoldDB" id="A0A066UM67"/>
<proteinExistence type="inferred from homology"/>
<comment type="catalytic activity">
    <reaction evidence="6">
        <text>DNA(n) + a 2'-deoxyribonucleoside 5'-triphosphate = DNA(n+1) + diphosphate</text>
        <dbReference type="Rhea" id="RHEA:22508"/>
        <dbReference type="Rhea" id="RHEA-COMP:17339"/>
        <dbReference type="Rhea" id="RHEA-COMP:17340"/>
        <dbReference type="ChEBI" id="CHEBI:33019"/>
        <dbReference type="ChEBI" id="CHEBI:61560"/>
        <dbReference type="ChEBI" id="CHEBI:173112"/>
        <dbReference type="EC" id="2.7.7.7"/>
    </reaction>
</comment>
<evidence type="ECO:0000256" key="5">
    <source>
        <dbReference type="ARBA" id="ARBA00034754"/>
    </source>
</evidence>
<evidence type="ECO:0000256" key="1">
    <source>
        <dbReference type="ARBA" id="ARBA00022679"/>
    </source>
</evidence>
<dbReference type="InterPro" id="IPR027417">
    <property type="entry name" value="P-loop_NTPase"/>
</dbReference>
<comment type="caution">
    <text evidence="9">The sequence shown here is derived from an EMBL/GenBank/DDBJ whole genome shotgun (WGS) entry which is preliminary data.</text>
</comment>
<dbReference type="eggNOG" id="COG1466">
    <property type="taxonomic scope" value="Bacteria"/>
</dbReference>
<dbReference type="InterPro" id="IPR005790">
    <property type="entry name" value="DNA_polIII_delta"/>
</dbReference>
<dbReference type="SUPFAM" id="SSF52540">
    <property type="entry name" value="P-loop containing nucleoside triphosphate hydrolases"/>
    <property type="match status" value="1"/>
</dbReference>
<dbReference type="PANTHER" id="PTHR34388:SF1">
    <property type="entry name" value="DNA POLYMERASE III SUBUNIT DELTA"/>
    <property type="match status" value="1"/>
</dbReference>
<keyword evidence="1" id="KW-0808">Transferase</keyword>
<protein>
    <recommendedName>
        <fullName evidence="7">DNA polymerase III subunit delta</fullName>
        <ecNumber evidence="7">2.7.7.7</ecNumber>
    </recommendedName>
</protein>
<dbReference type="GO" id="GO:0003677">
    <property type="term" value="F:DNA binding"/>
    <property type="evidence" value="ECO:0007669"/>
    <property type="project" value="InterPro"/>
</dbReference>
<evidence type="ECO:0000259" key="8">
    <source>
        <dbReference type="Pfam" id="PF21694"/>
    </source>
</evidence>
<dbReference type="Gene3D" id="3.40.50.300">
    <property type="entry name" value="P-loop containing nucleotide triphosphate hydrolases"/>
    <property type="match status" value="1"/>
</dbReference>
<comment type="similarity">
    <text evidence="5">Belongs to the DNA polymerase HolA subunit family.</text>
</comment>
<gene>
    <name evidence="9" type="ORF">MBO_05509</name>
</gene>
<dbReference type="Pfam" id="PF21694">
    <property type="entry name" value="DNA_pol3_delta_C"/>
    <property type="match status" value="1"/>
</dbReference>
<evidence type="ECO:0000256" key="2">
    <source>
        <dbReference type="ARBA" id="ARBA00022695"/>
    </source>
</evidence>
<evidence type="ECO:0000256" key="6">
    <source>
        <dbReference type="ARBA" id="ARBA00049244"/>
    </source>
</evidence>
<keyword evidence="2" id="KW-0548">Nucleotidyltransferase</keyword>
<keyword evidence="3" id="KW-0235">DNA replication</keyword>
<dbReference type="Gene3D" id="1.20.272.10">
    <property type="match status" value="1"/>
</dbReference>
<evidence type="ECO:0000313" key="9">
    <source>
        <dbReference type="EMBL" id="KDN25239.1"/>
    </source>
</evidence>
<dbReference type="PANTHER" id="PTHR34388">
    <property type="entry name" value="DNA POLYMERASE III SUBUNIT DELTA"/>
    <property type="match status" value="1"/>
</dbReference>
<feature type="domain" description="DNA polymerase III delta subunit-like C-terminal" evidence="8">
    <location>
        <begin position="215"/>
        <end position="265"/>
    </location>
</feature>
<name>A0A066UM67_9GAMM</name>
<dbReference type="Gene3D" id="1.10.8.60">
    <property type="match status" value="1"/>
</dbReference>